<dbReference type="InterPro" id="IPR013766">
    <property type="entry name" value="Thioredoxin_domain"/>
</dbReference>
<sequence length="157" mass="17860">MKKIIIFGSIVVLIFVALIVVSNINQAQKAAGNPFGKDRLHPATIELIDDPNYQNVILPDELEKKLVDEEAVTVYFYSSDCPYCKEATPRLVPLAEENGINLVQYNLREFEEGWDQYNLDSTPTIIHFENGAEEGRIVSAVPDEEFQQFFDEYVLSE</sequence>
<dbReference type="PANTHER" id="PTHR43601:SF3">
    <property type="entry name" value="THIOREDOXIN, MITOCHONDRIAL"/>
    <property type="match status" value="1"/>
</dbReference>
<dbReference type="AlphaFoldDB" id="A0A9X2CUH3"/>
<dbReference type="Proteomes" id="UP001139150">
    <property type="component" value="Unassembled WGS sequence"/>
</dbReference>
<keyword evidence="3" id="KW-1185">Reference proteome</keyword>
<dbReference type="CDD" id="cd02947">
    <property type="entry name" value="TRX_family"/>
    <property type="match status" value="1"/>
</dbReference>
<name>A0A9X2CUH3_9BACI</name>
<evidence type="ECO:0000259" key="1">
    <source>
        <dbReference type="PROSITE" id="PS51352"/>
    </source>
</evidence>
<proteinExistence type="predicted"/>
<dbReference type="PANTHER" id="PTHR43601">
    <property type="entry name" value="THIOREDOXIN, MITOCHONDRIAL"/>
    <property type="match status" value="1"/>
</dbReference>
<gene>
    <name evidence="2" type="ORF">MF646_13430</name>
</gene>
<dbReference type="EMBL" id="JAKRYL010000013">
    <property type="protein sequence ID" value="MCL7748124.1"/>
    <property type="molecule type" value="Genomic_DNA"/>
</dbReference>
<comment type="caution">
    <text evidence="2">The sequence shown here is derived from an EMBL/GenBank/DDBJ whole genome shotgun (WGS) entry which is preliminary data.</text>
</comment>
<dbReference type="InterPro" id="IPR036249">
    <property type="entry name" value="Thioredoxin-like_sf"/>
</dbReference>
<evidence type="ECO:0000313" key="3">
    <source>
        <dbReference type="Proteomes" id="UP001139150"/>
    </source>
</evidence>
<dbReference type="PROSITE" id="PS51352">
    <property type="entry name" value="THIOREDOXIN_2"/>
    <property type="match status" value="1"/>
</dbReference>
<dbReference type="Gene3D" id="3.40.30.10">
    <property type="entry name" value="Glutaredoxin"/>
    <property type="match status" value="1"/>
</dbReference>
<organism evidence="2 3">
    <name type="scientific">Halalkalibacter alkaliphilus</name>
    <dbReference type="NCBI Taxonomy" id="2917993"/>
    <lineage>
        <taxon>Bacteria</taxon>
        <taxon>Bacillati</taxon>
        <taxon>Bacillota</taxon>
        <taxon>Bacilli</taxon>
        <taxon>Bacillales</taxon>
        <taxon>Bacillaceae</taxon>
        <taxon>Halalkalibacter</taxon>
    </lineage>
</organism>
<feature type="domain" description="Thioredoxin" evidence="1">
    <location>
        <begin position="34"/>
        <end position="155"/>
    </location>
</feature>
<reference evidence="2" key="1">
    <citation type="submission" date="2022-02" db="EMBL/GenBank/DDBJ databases">
        <title>Halalkalibacter sp. nov. isolated from Lonar Lake, India.</title>
        <authorList>
            <person name="Joshi A."/>
            <person name="Thite S."/>
            <person name="Lodha T."/>
        </authorList>
    </citation>
    <scope>NUCLEOTIDE SEQUENCE</scope>
    <source>
        <strain evidence="2">MEB205</strain>
    </source>
</reference>
<dbReference type="SUPFAM" id="SSF52833">
    <property type="entry name" value="Thioredoxin-like"/>
    <property type="match status" value="1"/>
</dbReference>
<evidence type="ECO:0000313" key="2">
    <source>
        <dbReference type="EMBL" id="MCL7748124.1"/>
    </source>
</evidence>
<accession>A0A9X2CUH3</accession>
<protein>
    <submittedName>
        <fullName evidence="2">Thioredoxin family protein</fullName>
    </submittedName>
</protein>
<dbReference type="RefSeq" id="WP_250097017.1">
    <property type="nucleotide sequence ID" value="NZ_JAKRYL010000013.1"/>
</dbReference>
<dbReference type="Pfam" id="PF00085">
    <property type="entry name" value="Thioredoxin"/>
    <property type="match status" value="1"/>
</dbReference>
<dbReference type="GO" id="GO:0045454">
    <property type="term" value="P:cell redox homeostasis"/>
    <property type="evidence" value="ECO:0007669"/>
    <property type="project" value="TreeGrafter"/>
</dbReference>